<dbReference type="STRING" id="1489064.WH96_20185"/>
<name>A0A0H2MQL4_9PROT</name>
<dbReference type="Gene3D" id="3.40.50.150">
    <property type="entry name" value="Vaccinia Virus protein VP39"/>
    <property type="match status" value="1"/>
</dbReference>
<gene>
    <name evidence="1" type="ORF">WH96_20185</name>
</gene>
<accession>A0A0H2MQL4</accession>
<dbReference type="EMBL" id="LAQL01000024">
    <property type="protein sequence ID" value="KLN58960.1"/>
    <property type="molecule type" value="Genomic_DNA"/>
</dbReference>
<comment type="caution">
    <text evidence="1">The sequence shown here is derived from an EMBL/GenBank/DDBJ whole genome shotgun (WGS) entry which is preliminary data.</text>
</comment>
<keyword evidence="2" id="KW-1185">Reference proteome</keyword>
<evidence type="ECO:0008006" key="3">
    <source>
        <dbReference type="Google" id="ProtNLM"/>
    </source>
</evidence>
<dbReference type="Pfam" id="PF13578">
    <property type="entry name" value="Methyltransf_24"/>
    <property type="match status" value="1"/>
</dbReference>
<sequence length="266" mass="30148">MGLKPFSAIDTLGDAPLCDGPRTNYAGYMTLFESTRNKSFPIIDSFENRMGAAISTKWIETLALHTQIVVKKSELNYQHGRIVYTALRHRCERLLSNYGALTVFETGTARGFSALCMAKALHDAEQAGQIITVDILPHDQAMYWNCIDDIDGKKSRRELLSPWDDLLNSIVFNQSETKTALVRLGLNRIHFAFLDASHTFEDVINEFNFVSSRQKLDDIIVFDDVTPQTFPGVVEAIECIRNTHPYDVEYLKADEARCYAIATRQR</sequence>
<reference evidence="1 2" key="1">
    <citation type="submission" date="2015-03" db="EMBL/GenBank/DDBJ databases">
        <title>Genome Sequence of Kiloniella spongiae MEBiC09566, isolated from a marine sponge.</title>
        <authorList>
            <person name="Shao Z."/>
            <person name="Wang L."/>
            <person name="Li X."/>
        </authorList>
    </citation>
    <scope>NUCLEOTIDE SEQUENCE [LARGE SCALE GENOMIC DNA]</scope>
    <source>
        <strain evidence="1 2">MEBiC09566</strain>
    </source>
</reference>
<evidence type="ECO:0000313" key="2">
    <source>
        <dbReference type="Proteomes" id="UP000035444"/>
    </source>
</evidence>
<dbReference type="Proteomes" id="UP000035444">
    <property type="component" value="Unassembled WGS sequence"/>
</dbReference>
<dbReference type="SUPFAM" id="SSF53335">
    <property type="entry name" value="S-adenosyl-L-methionine-dependent methyltransferases"/>
    <property type="match status" value="1"/>
</dbReference>
<organism evidence="1 2">
    <name type="scientific">Kiloniella spongiae</name>
    <dbReference type="NCBI Taxonomy" id="1489064"/>
    <lineage>
        <taxon>Bacteria</taxon>
        <taxon>Pseudomonadati</taxon>
        <taxon>Pseudomonadota</taxon>
        <taxon>Alphaproteobacteria</taxon>
        <taxon>Rhodospirillales</taxon>
        <taxon>Kiloniellaceae</taxon>
        <taxon>Kiloniella</taxon>
    </lineage>
</organism>
<dbReference type="InterPro" id="IPR029063">
    <property type="entry name" value="SAM-dependent_MTases_sf"/>
</dbReference>
<evidence type="ECO:0000313" key="1">
    <source>
        <dbReference type="EMBL" id="KLN58960.1"/>
    </source>
</evidence>
<proteinExistence type="predicted"/>
<dbReference type="AlphaFoldDB" id="A0A0H2MQL4"/>
<protein>
    <recommendedName>
        <fullName evidence="3">Class I SAM-dependent methyltransferase</fullName>
    </recommendedName>
</protein>